<feature type="compositionally biased region" description="Acidic residues" evidence="1">
    <location>
        <begin position="53"/>
        <end position="62"/>
    </location>
</feature>
<name>A0ABZ1YHY5_9NOCA</name>
<sequence>MTELHSRRTDIAPSVRALLMVFHEDTRKKLDRAPEDGRPIYQGADGSLRPVDEDGWVSDSDSDLDKADAITITPVSVIDIEPS</sequence>
<keyword evidence="3" id="KW-1185">Reference proteome</keyword>
<organism evidence="2 3">
    <name type="scientific">Nocardia vinacea</name>
    <dbReference type="NCBI Taxonomy" id="96468"/>
    <lineage>
        <taxon>Bacteria</taxon>
        <taxon>Bacillati</taxon>
        <taxon>Actinomycetota</taxon>
        <taxon>Actinomycetes</taxon>
        <taxon>Mycobacteriales</taxon>
        <taxon>Nocardiaceae</taxon>
        <taxon>Nocardia</taxon>
    </lineage>
</organism>
<evidence type="ECO:0000313" key="2">
    <source>
        <dbReference type="EMBL" id="WUV42809.1"/>
    </source>
</evidence>
<feature type="region of interest" description="Disordered" evidence="1">
    <location>
        <begin position="30"/>
        <end position="62"/>
    </location>
</feature>
<dbReference type="EMBL" id="CP109441">
    <property type="protein sequence ID" value="WUV42809.1"/>
    <property type="molecule type" value="Genomic_DNA"/>
</dbReference>
<evidence type="ECO:0000313" key="3">
    <source>
        <dbReference type="Proteomes" id="UP001432062"/>
    </source>
</evidence>
<gene>
    <name evidence="2" type="ORF">OG563_26560</name>
</gene>
<reference evidence="2" key="1">
    <citation type="submission" date="2022-10" db="EMBL/GenBank/DDBJ databases">
        <title>The complete genomes of actinobacterial strains from the NBC collection.</title>
        <authorList>
            <person name="Joergensen T.S."/>
            <person name="Alvarez Arevalo M."/>
            <person name="Sterndorff E.B."/>
            <person name="Faurdal D."/>
            <person name="Vuksanovic O."/>
            <person name="Mourched A.-S."/>
            <person name="Charusanti P."/>
            <person name="Shaw S."/>
            <person name="Blin K."/>
            <person name="Weber T."/>
        </authorList>
    </citation>
    <scope>NUCLEOTIDE SEQUENCE</scope>
    <source>
        <strain evidence="2">NBC_01482</strain>
    </source>
</reference>
<dbReference type="Proteomes" id="UP001432062">
    <property type="component" value="Chromosome"/>
</dbReference>
<protein>
    <submittedName>
        <fullName evidence="2">Uncharacterized protein</fullName>
    </submittedName>
</protein>
<proteinExistence type="predicted"/>
<accession>A0ABZ1YHY5</accession>
<dbReference type="RefSeq" id="WP_329405427.1">
    <property type="nucleotide sequence ID" value="NZ_CP109441.1"/>
</dbReference>
<evidence type="ECO:0000256" key="1">
    <source>
        <dbReference type="SAM" id="MobiDB-lite"/>
    </source>
</evidence>